<comment type="caution">
    <text evidence="2">The sequence shown here is derived from an EMBL/GenBank/DDBJ whole genome shotgun (WGS) entry which is preliminary data.</text>
</comment>
<keyword evidence="1" id="KW-0732">Signal</keyword>
<accession>A0A1L9BF74</accession>
<reference evidence="2 3" key="2">
    <citation type="submission" date="2016-12" db="EMBL/GenBank/DDBJ databases">
        <title>Draft Genome Sequence of Cystobacter ferrugineus Strain Cbfe23.</title>
        <authorList>
            <person name="Akbar S."/>
            <person name="Dowd S.E."/>
            <person name="Stevens D.C."/>
        </authorList>
    </citation>
    <scope>NUCLEOTIDE SEQUENCE [LARGE SCALE GENOMIC DNA]</scope>
    <source>
        <strain evidence="2 3">Cbfe23</strain>
    </source>
</reference>
<name>A0A1L9BF74_9BACT</name>
<feature type="chain" id="PRO_5012544165" description="Metallothionein" evidence="1">
    <location>
        <begin position="23"/>
        <end position="108"/>
    </location>
</feature>
<dbReference type="AlphaFoldDB" id="A0A1L9BF74"/>
<feature type="signal peptide" evidence="1">
    <location>
        <begin position="1"/>
        <end position="22"/>
    </location>
</feature>
<dbReference type="OrthoDB" id="9912597at2"/>
<keyword evidence="3" id="KW-1185">Reference proteome</keyword>
<evidence type="ECO:0000313" key="3">
    <source>
        <dbReference type="Proteomes" id="UP000182229"/>
    </source>
</evidence>
<reference evidence="3" key="1">
    <citation type="submission" date="2016-11" db="EMBL/GenBank/DDBJ databases">
        <authorList>
            <person name="Shukria A."/>
            <person name="Stevens D.C."/>
        </authorList>
    </citation>
    <scope>NUCLEOTIDE SEQUENCE [LARGE SCALE GENOMIC DNA]</scope>
    <source>
        <strain evidence="3">Cbfe23</strain>
    </source>
</reference>
<dbReference type="PROSITE" id="PS51257">
    <property type="entry name" value="PROKAR_LIPOPROTEIN"/>
    <property type="match status" value="1"/>
</dbReference>
<evidence type="ECO:0000256" key="1">
    <source>
        <dbReference type="SAM" id="SignalP"/>
    </source>
</evidence>
<organism evidence="2 3">
    <name type="scientific">Cystobacter ferrugineus</name>
    <dbReference type="NCBI Taxonomy" id="83449"/>
    <lineage>
        <taxon>Bacteria</taxon>
        <taxon>Pseudomonadati</taxon>
        <taxon>Myxococcota</taxon>
        <taxon>Myxococcia</taxon>
        <taxon>Myxococcales</taxon>
        <taxon>Cystobacterineae</taxon>
        <taxon>Archangiaceae</taxon>
        <taxon>Cystobacter</taxon>
    </lineage>
</organism>
<proteinExistence type="predicted"/>
<sequence length="108" mass="10715">MSVRTLLLVLSTTTLSVFTGCATGQTAARADTPAASTSPEEVAQGEFKACGCLLHAKAEDGSAQAAAGRGCQCPHCSHGAIGSAGKGPSCGCLHNSKGDQAQVREGVP</sequence>
<dbReference type="Proteomes" id="UP000182229">
    <property type="component" value="Unassembled WGS sequence"/>
</dbReference>
<protein>
    <recommendedName>
        <fullName evidence="4">Metallothionein</fullName>
    </recommendedName>
</protein>
<gene>
    <name evidence="2" type="ORF">BON30_08265</name>
</gene>
<evidence type="ECO:0000313" key="2">
    <source>
        <dbReference type="EMBL" id="OJH40907.1"/>
    </source>
</evidence>
<dbReference type="EMBL" id="MPIN01000002">
    <property type="protein sequence ID" value="OJH40907.1"/>
    <property type="molecule type" value="Genomic_DNA"/>
</dbReference>
<evidence type="ECO:0008006" key="4">
    <source>
        <dbReference type="Google" id="ProtNLM"/>
    </source>
</evidence>
<dbReference type="RefSeq" id="WP_071897346.1">
    <property type="nucleotide sequence ID" value="NZ_MPIN01000002.1"/>
</dbReference>